<gene>
    <name evidence="7" type="ORF">PSTT_16847</name>
</gene>
<comment type="caution">
    <text evidence="7">The sequence shown here is derived from an EMBL/GenBank/DDBJ whole genome shotgun (WGS) entry which is preliminary data.</text>
</comment>
<protein>
    <recommendedName>
        <fullName evidence="6">HAT C-terminal dimerisation domain-containing protein</fullName>
    </recommendedName>
</protein>
<evidence type="ECO:0000256" key="4">
    <source>
        <dbReference type="ARBA" id="ARBA00022833"/>
    </source>
</evidence>
<keyword evidence="3" id="KW-0863">Zinc-finger</keyword>
<dbReference type="SUPFAM" id="SSF53098">
    <property type="entry name" value="Ribonuclease H-like"/>
    <property type="match status" value="1"/>
</dbReference>
<reference evidence="7" key="1">
    <citation type="submission" date="2017-12" db="EMBL/GenBank/DDBJ databases">
        <title>Gene loss provides genomic basis for host adaptation in cereal stripe rust fungi.</title>
        <authorList>
            <person name="Xia C."/>
        </authorList>
    </citation>
    <scope>NUCLEOTIDE SEQUENCE [LARGE SCALE GENOMIC DNA]</scope>
    <source>
        <strain evidence="7">93-210</strain>
    </source>
</reference>
<evidence type="ECO:0000313" key="8">
    <source>
        <dbReference type="Proteomes" id="UP000239156"/>
    </source>
</evidence>
<organism evidence="7 8">
    <name type="scientific">Puccinia striiformis</name>
    <dbReference type="NCBI Taxonomy" id="27350"/>
    <lineage>
        <taxon>Eukaryota</taxon>
        <taxon>Fungi</taxon>
        <taxon>Dikarya</taxon>
        <taxon>Basidiomycota</taxon>
        <taxon>Pucciniomycotina</taxon>
        <taxon>Pucciniomycetes</taxon>
        <taxon>Pucciniales</taxon>
        <taxon>Pucciniaceae</taxon>
        <taxon>Puccinia</taxon>
    </lineage>
</organism>
<dbReference type="VEuPathDB" id="FungiDB:PSHT_06631"/>
<keyword evidence="2" id="KW-0479">Metal-binding</keyword>
<name>A0A2S4UB17_9BASI</name>
<dbReference type="PANTHER" id="PTHR46481">
    <property type="entry name" value="ZINC FINGER BED DOMAIN-CONTAINING PROTEIN 4"/>
    <property type="match status" value="1"/>
</dbReference>
<dbReference type="Proteomes" id="UP000239156">
    <property type="component" value="Unassembled WGS sequence"/>
</dbReference>
<evidence type="ECO:0000256" key="5">
    <source>
        <dbReference type="ARBA" id="ARBA00023242"/>
    </source>
</evidence>
<comment type="subcellular location">
    <subcellularLocation>
        <location evidence="1">Nucleus</location>
    </subcellularLocation>
</comment>
<dbReference type="PANTHER" id="PTHR46481:SF10">
    <property type="entry name" value="ZINC FINGER BED DOMAIN-CONTAINING PROTEIN 39"/>
    <property type="match status" value="1"/>
</dbReference>
<evidence type="ECO:0000256" key="2">
    <source>
        <dbReference type="ARBA" id="ARBA00022723"/>
    </source>
</evidence>
<dbReference type="InterPro" id="IPR012337">
    <property type="entry name" value="RNaseH-like_sf"/>
</dbReference>
<dbReference type="GO" id="GO:0005634">
    <property type="term" value="C:nucleus"/>
    <property type="evidence" value="ECO:0007669"/>
    <property type="project" value="UniProtKB-SubCell"/>
</dbReference>
<dbReference type="InterPro" id="IPR008906">
    <property type="entry name" value="HATC_C_dom"/>
</dbReference>
<keyword evidence="4" id="KW-0862">Zinc</keyword>
<keyword evidence="5" id="KW-0539">Nucleus</keyword>
<dbReference type="EMBL" id="PKSL01000417">
    <property type="protein sequence ID" value="POV94462.1"/>
    <property type="molecule type" value="Genomic_DNA"/>
</dbReference>
<keyword evidence="8" id="KW-1185">Reference proteome</keyword>
<dbReference type="Pfam" id="PF05699">
    <property type="entry name" value="Dimer_Tnp_hAT"/>
    <property type="match status" value="1"/>
</dbReference>
<feature type="domain" description="HAT C-terminal dimerisation" evidence="6">
    <location>
        <begin position="225"/>
        <end position="289"/>
    </location>
</feature>
<dbReference type="AlphaFoldDB" id="A0A2S4UB17"/>
<evidence type="ECO:0000259" key="6">
    <source>
        <dbReference type="Pfam" id="PF05699"/>
    </source>
</evidence>
<evidence type="ECO:0000256" key="1">
    <source>
        <dbReference type="ARBA" id="ARBA00004123"/>
    </source>
</evidence>
<dbReference type="VEuPathDB" id="FungiDB:PSTT_16847"/>
<dbReference type="GO" id="GO:0046983">
    <property type="term" value="F:protein dimerization activity"/>
    <property type="evidence" value="ECO:0007669"/>
    <property type="project" value="InterPro"/>
</dbReference>
<dbReference type="InterPro" id="IPR052035">
    <property type="entry name" value="ZnF_BED_domain_contain"/>
</dbReference>
<evidence type="ECO:0000256" key="3">
    <source>
        <dbReference type="ARBA" id="ARBA00022771"/>
    </source>
</evidence>
<accession>A0A2S4UB17</accession>
<sequence length="329" mass="36617">MSLPVYLGAASVEGTLLILPRIRTLTRTVLAALSNDHPSTNPHTHPYRARCSQPCFIHHVRLTQDMEGNKSSGAHVIPQYLELKEDLEEKTNAAHESDALYPMYCAMAKRVSKYLNEAMACDSLVLATLVHPCYRITLFILVFGQESAEVARCNELIEAEFARIKETISTKAAGLQTLIPDTQQKQVTTTDPKGLMARLALLNKKTPSAQEHELQLFLTADLTFKTEDIVDQDFPLRWWKSHSNLYPTLAVMARSYLATSASSCCVERLFSAAADVCSNSRGRLLSATMSRSVNSLMWLREDIPLTGAFETAGKVLTDLIPKKKNKKSM</sequence>
<evidence type="ECO:0000313" key="7">
    <source>
        <dbReference type="EMBL" id="POV94462.1"/>
    </source>
</evidence>
<dbReference type="GO" id="GO:0008270">
    <property type="term" value="F:zinc ion binding"/>
    <property type="evidence" value="ECO:0007669"/>
    <property type="project" value="UniProtKB-KW"/>
</dbReference>
<proteinExistence type="predicted"/>